<reference evidence="17" key="1">
    <citation type="submission" date="2017-01" db="EMBL/GenBank/DDBJ databases">
        <title>Comparative genomics of anhydrobiosis in the tardigrade Hypsibius dujardini.</title>
        <authorList>
            <person name="Yoshida Y."/>
            <person name="Koutsovoulos G."/>
            <person name="Laetsch D."/>
            <person name="Stevens L."/>
            <person name="Kumar S."/>
            <person name="Horikawa D."/>
            <person name="Ishino K."/>
            <person name="Komine S."/>
            <person name="Tomita M."/>
            <person name="Blaxter M."/>
            <person name="Arakawa K."/>
        </authorList>
    </citation>
    <scope>NUCLEOTIDE SEQUENCE [LARGE SCALE GENOMIC DNA]</scope>
    <source>
        <strain evidence="17">Z151</strain>
    </source>
</reference>
<dbReference type="PANTHER" id="PTHR11125:SF7">
    <property type="entry name" value="TRANSCRIPTION ELONGATION FACTOR SPT5"/>
    <property type="match status" value="1"/>
</dbReference>
<dbReference type="SMART" id="SM00738">
    <property type="entry name" value="NGN"/>
    <property type="match status" value="1"/>
</dbReference>
<comment type="subcellular location">
    <subcellularLocation>
        <location evidence="1 11">Nucleus</location>
    </subcellularLocation>
</comment>
<feature type="compositionally biased region" description="Polar residues" evidence="12">
    <location>
        <begin position="725"/>
        <end position="743"/>
    </location>
</feature>
<dbReference type="GO" id="GO:0032044">
    <property type="term" value="C:DSIF complex"/>
    <property type="evidence" value="ECO:0007669"/>
    <property type="project" value="TreeGrafter"/>
</dbReference>
<keyword evidence="16" id="KW-0648">Protein biosynthesis</keyword>
<keyword evidence="8" id="KW-0010">Activator</keyword>
<name>A0A1W0X817_HYPEX</name>
<feature type="region of interest" description="Disordered" evidence="12">
    <location>
        <begin position="706"/>
        <end position="760"/>
    </location>
</feature>
<dbReference type="CDD" id="cd06085">
    <property type="entry name" value="KOW_Spt5_5"/>
    <property type="match status" value="1"/>
</dbReference>
<sequence length="1209" mass="132929">MSDSEESDGDFQPRKKIKKDPGEGGAVKDDDKDDDMDHEDGDEEEDDDEEEEDDEEDEEEKEENEEDYSDIALKPTSKKEPKRRKNAKPVKKKSRHHNDFILDEAEVDDDEEEDELEGEEGFDEIIATKDRHHHGGPGEDGPSARDLESKRRLDNMYNKDAKDIEEYYRNKYAETSARDRALSDSQTSEDITKQSLLPNVKDPNLWLVRCRQGEEKATVLQLQRKYLALLNSAEPLQIKSVLAVDGLKGHVYVEAFKKTHVTQAIEGISNLRMGLMNQQMVPIKEMTDVLKVVRTTGAIRAKQWVRIRTGINKDDLGQVEWVDYSQNTATVRLIPRIDYNLIKERATAKRNAGDGKTVPKPRTGLRPPQRLFEPEQIRECGADYRRDGDMYVYGSSRYTLRGFLIKTFPLKSILVEGVKPSLAELEKFDDSVDGMDLSQVVADVANTDENQDANRFSHGDFVEVCEGELIHLKGKVIRVAGNKVVIQPEHEELKEPIEFPVRELKKFFRTGDHVRVLRGRYGGETGLVVRVEDNLVVLFADLTMHEMKVLPEDVQISSERASGIDSLGQYSWGELVELSNNTVAVIVRIERDSFQVLDTQGRVTTVKASAILRKKDSSRAQASDHKENSIRAKESVKVLDGPHAGRTGEIKHVFRYTVFLHSKLYPENGGMFVCPAKAVLLAGASTAGNGGPSNSNPSYSFAPASPHVAASPMHPSSFGGGGPGLNSTPKPGSRTPGGQTPSSLGRPAMAASRGRRDNTFIGKTVKITQGPYKGHLGIVKDATDMLVRVELHSKPQTISVDRSRIAEIGSTSTATINARPPMSRGDSESQRPVRSDERVWPQRQPGAGGSSHDPSPRTDFGTRTPRYEDTRYGDSARTPRYEDPTKTPMYEAGSRTPHYGASGSRTPAHGGGSRTPRYEAGNKTPAYAMATPSHNAWDSEPAEEDEEERGWDDARSRNAPREQEPDDIEGFSGSVMPPATPGNFGGDSAYNPKTPGFPGSGAVDSPAPSYSPQTPGGSGFDSDSFGGANSPYSPAPNARHTMNPPDTPSNYFMQSPGVGFSGSGIAPSPYSGAPQTPGYESSSLYPQTPGGVMDGQRDGDWVTTDIQVKIRRHEDLQGSIGHVRSVTGMMCSIYIPDKDKVINILSSWLEPVRPTRGDQVKILAGENREMCGKMLSVTGSNAVVKADNADAVKVVPWNDLCRLAPSSRL</sequence>
<evidence type="ECO:0000256" key="8">
    <source>
        <dbReference type="ARBA" id="ARBA00023159"/>
    </source>
</evidence>
<evidence type="ECO:0000256" key="11">
    <source>
        <dbReference type="PIRNR" id="PIRNR036945"/>
    </source>
</evidence>
<gene>
    <name evidence="16" type="ORF">BV898_02673</name>
</gene>
<feature type="compositionally biased region" description="Basic and acidic residues" evidence="12">
    <location>
        <begin position="19"/>
        <end position="30"/>
    </location>
</feature>
<evidence type="ECO:0000259" key="13">
    <source>
        <dbReference type="SMART" id="SM00738"/>
    </source>
</evidence>
<evidence type="ECO:0000256" key="9">
    <source>
        <dbReference type="ARBA" id="ARBA00023163"/>
    </source>
</evidence>
<feature type="compositionally biased region" description="Acidic residues" evidence="12">
    <location>
        <begin position="31"/>
        <end position="69"/>
    </location>
</feature>
<dbReference type="Proteomes" id="UP000192578">
    <property type="component" value="Unassembled WGS sequence"/>
</dbReference>
<comment type="similarity">
    <text evidence="2 11">Belongs to the SPT5 family.</text>
</comment>
<dbReference type="InterPro" id="IPR041976">
    <property type="entry name" value="KOW_Spt5_3"/>
</dbReference>
<evidence type="ECO:0000256" key="7">
    <source>
        <dbReference type="ARBA" id="ARBA00023015"/>
    </source>
</evidence>
<dbReference type="CDD" id="cd06081">
    <property type="entry name" value="KOW_Spt5_1"/>
    <property type="match status" value="1"/>
</dbReference>
<evidence type="ECO:0000256" key="2">
    <source>
        <dbReference type="ARBA" id="ARBA00006956"/>
    </source>
</evidence>
<feature type="compositionally biased region" description="Basic and acidic residues" evidence="12">
    <location>
        <begin position="951"/>
        <end position="963"/>
    </location>
</feature>
<dbReference type="CDD" id="cd06083">
    <property type="entry name" value="KOW_Spt5_3"/>
    <property type="match status" value="1"/>
</dbReference>
<dbReference type="EMBL" id="MTYJ01000011">
    <property type="protein sequence ID" value="OQV23554.1"/>
    <property type="molecule type" value="Genomic_DNA"/>
</dbReference>
<dbReference type="SMART" id="SM00739">
    <property type="entry name" value="KOW"/>
    <property type="match status" value="6"/>
</dbReference>
<dbReference type="Pfam" id="PF23291">
    <property type="entry name" value="KOW4_SPT5"/>
    <property type="match status" value="1"/>
</dbReference>
<protein>
    <recommendedName>
        <fullName evidence="3 11">Transcription elongation factor SPT5</fullName>
    </recommendedName>
</protein>
<feature type="domain" description="KOW" evidence="14">
    <location>
        <begin position="758"/>
        <end position="785"/>
    </location>
</feature>
<evidence type="ECO:0000256" key="5">
    <source>
        <dbReference type="ARBA" id="ARBA00022553"/>
    </source>
</evidence>
<feature type="compositionally biased region" description="Basic and acidic residues" evidence="12">
    <location>
        <begin position="142"/>
        <end position="156"/>
    </location>
</feature>
<dbReference type="Pfam" id="PF12815">
    <property type="entry name" value="CTD"/>
    <property type="match status" value="1"/>
</dbReference>
<dbReference type="GO" id="GO:0003729">
    <property type="term" value="F:mRNA binding"/>
    <property type="evidence" value="ECO:0007669"/>
    <property type="project" value="TreeGrafter"/>
</dbReference>
<dbReference type="Pfam" id="PF23288">
    <property type="entry name" value="KOW6_SPT5"/>
    <property type="match status" value="1"/>
</dbReference>
<dbReference type="FunFam" id="3.30.70.940:FF:000005">
    <property type="entry name" value="Transcription elongation factor SPT5"/>
    <property type="match status" value="1"/>
</dbReference>
<evidence type="ECO:0000313" key="17">
    <source>
        <dbReference type="Proteomes" id="UP000192578"/>
    </source>
</evidence>
<dbReference type="Pfam" id="PF23287">
    <property type="entry name" value="KOW7_SPT5"/>
    <property type="match status" value="1"/>
</dbReference>
<dbReference type="Pfam" id="PF03439">
    <property type="entry name" value="Spt5-NGN"/>
    <property type="match status" value="1"/>
</dbReference>
<feature type="compositionally biased region" description="Acidic residues" evidence="12">
    <location>
        <begin position="101"/>
        <end position="123"/>
    </location>
</feature>
<dbReference type="InterPro" id="IPR022581">
    <property type="entry name" value="Spt5_N"/>
</dbReference>
<dbReference type="InterPro" id="IPR041973">
    <property type="entry name" value="KOW_Spt5_1"/>
</dbReference>
<dbReference type="GO" id="GO:0006368">
    <property type="term" value="P:transcription elongation by RNA polymerase II"/>
    <property type="evidence" value="ECO:0007669"/>
    <property type="project" value="TreeGrafter"/>
</dbReference>
<dbReference type="Pfam" id="PF11942">
    <property type="entry name" value="Spt5_N"/>
    <property type="match status" value="1"/>
</dbReference>
<evidence type="ECO:0000256" key="6">
    <source>
        <dbReference type="ARBA" id="ARBA00022737"/>
    </source>
</evidence>
<feature type="domain" description="Spt5 C-terminal" evidence="15">
    <location>
        <begin position="875"/>
        <end position="1015"/>
    </location>
</feature>
<dbReference type="Gene3D" id="3.30.70.940">
    <property type="entry name" value="NusG, N-terminal domain"/>
    <property type="match status" value="1"/>
</dbReference>
<dbReference type="PANTHER" id="PTHR11125">
    <property type="entry name" value="SUPPRESSOR OF TY 5"/>
    <property type="match status" value="1"/>
</dbReference>
<dbReference type="InterPro" id="IPR041975">
    <property type="entry name" value="KOW_Spt5_2"/>
</dbReference>
<evidence type="ECO:0000313" key="16">
    <source>
        <dbReference type="EMBL" id="OQV23554.1"/>
    </source>
</evidence>
<feature type="compositionally biased region" description="Acidic residues" evidence="12">
    <location>
        <begin position="940"/>
        <end position="950"/>
    </location>
</feature>
<keyword evidence="6" id="KW-0677">Repeat</keyword>
<dbReference type="InterPro" id="IPR008991">
    <property type="entry name" value="Translation_prot_SH3-like_sf"/>
</dbReference>
<dbReference type="InterPro" id="IPR017071">
    <property type="entry name" value="TF_Spt5_eukaryote"/>
</dbReference>
<organism evidence="16 17">
    <name type="scientific">Hypsibius exemplaris</name>
    <name type="common">Freshwater tardigrade</name>
    <dbReference type="NCBI Taxonomy" id="2072580"/>
    <lineage>
        <taxon>Eukaryota</taxon>
        <taxon>Metazoa</taxon>
        <taxon>Ecdysozoa</taxon>
        <taxon>Tardigrada</taxon>
        <taxon>Eutardigrada</taxon>
        <taxon>Parachela</taxon>
        <taxon>Hypsibioidea</taxon>
        <taxon>Hypsibiidae</taxon>
        <taxon>Hypsibius</taxon>
    </lineage>
</organism>
<dbReference type="GO" id="GO:0032784">
    <property type="term" value="P:regulation of DNA-templated transcription elongation"/>
    <property type="evidence" value="ECO:0007669"/>
    <property type="project" value="InterPro"/>
</dbReference>
<evidence type="ECO:0000256" key="10">
    <source>
        <dbReference type="ARBA" id="ARBA00023242"/>
    </source>
</evidence>
<dbReference type="InterPro" id="IPR005824">
    <property type="entry name" value="KOW"/>
</dbReference>
<dbReference type="CDD" id="cd09888">
    <property type="entry name" value="NGN_Euk"/>
    <property type="match status" value="1"/>
</dbReference>
<evidence type="ECO:0000259" key="14">
    <source>
        <dbReference type="SMART" id="SM00739"/>
    </source>
</evidence>
<dbReference type="InterPro" id="IPR006645">
    <property type="entry name" value="NGN-like_dom"/>
</dbReference>
<dbReference type="InterPro" id="IPR041980">
    <property type="entry name" value="KOW_Spt5_6_metazoa"/>
</dbReference>
<evidence type="ECO:0000256" key="3">
    <source>
        <dbReference type="ARBA" id="ARBA00020181"/>
    </source>
</evidence>
<dbReference type="InterPro" id="IPR024945">
    <property type="entry name" value="Spt5_C_dom"/>
</dbReference>
<keyword evidence="16" id="KW-0251">Elongation factor</keyword>
<feature type="domain" description="KOW" evidence="14">
    <location>
        <begin position="507"/>
        <end position="534"/>
    </location>
</feature>
<dbReference type="GO" id="GO:0003746">
    <property type="term" value="F:translation elongation factor activity"/>
    <property type="evidence" value="ECO:0007669"/>
    <property type="project" value="UniProtKB-KW"/>
</dbReference>
<dbReference type="OrthoDB" id="28901at2759"/>
<feature type="region of interest" description="Disordered" evidence="12">
    <location>
        <begin position="1"/>
        <end position="156"/>
    </location>
</feature>
<dbReference type="Gene3D" id="2.30.30.30">
    <property type="match status" value="3"/>
</dbReference>
<dbReference type="InterPro" id="IPR057936">
    <property type="entry name" value="KOWx_Spt5"/>
</dbReference>
<keyword evidence="7" id="KW-0805">Transcription regulation</keyword>
<dbReference type="InterPro" id="IPR014722">
    <property type="entry name" value="Rib_uL2_dom2"/>
</dbReference>
<feature type="domain" description="KOW" evidence="14">
    <location>
        <begin position="1153"/>
        <end position="1180"/>
    </location>
</feature>
<dbReference type="InterPro" id="IPR039385">
    <property type="entry name" value="NGN_Euk"/>
</dbReference>
<feature type="compositionally biased region" description="Basic residues" evidence="12">
    <location>
        <begin position="80"/>
        <end position="96"/>
    </location>
</feature>
<keyword evidence="9 11" id="KW-0804">Transcription</keyword>
<dbReference type="SUPFAM" id="SSF50104">
    <property type="entry name" value="Translation proteins SH3-like domain"/>
    <property type="match status" value="1"/>
</dbReference>
<feature type="domain" description="KOW" evidence="14">
    <location>
        <begin position="298"/>
        <end position="325"/>
    </location>
</feature>
<dbReference type="FunFam" id="2.30.30.30:FF:000016">
    <property type="entry name" value="Transcription elongation factor SPT5"/>
    <property type="match status" value="1"/>
</dbReference>
<keyword evidence="4" id="KW-0678">Repressor</keyword>
<dbReference type="InterPro" id="IPR041978">
    <property type="entry name" value="KOW_Spt5_5"/>
</dbReference>
<feature type="compositionally biased region" description="Basic and acidic residues" evidence="12">
    <location>
        <begin position="865"/>
        <end position="885"/>
    </location>
</feature>
<feature type="domain" description="KOW" evidence="14">
    <location>
        <begin position="455"/>
        <end position="482"/>
    </location>
</feature>
<dbReference type="InterPro" id="IPR039659">
    <property type="entry name" value="SPT5"/>
</dbReference>
<evidence type="ECO:0000256" key="12">
    <source>
        <dbReference type="SAM" id="MobiDB-lite"/>
    </source>
</evidence>
<proteinExistence type="inferred from homology"/>
<dbReference type="InterPro" id="IPR036735">
    <property type="entry name" value="NGN_dom_sf"/>
</dbReference>
<comment type="caution">
    <text evidence="16">The sequence shown here is derived from an EMBL/GenBank/DDBJ whole genome shotgun (WGS) entry which is preliminary data.</text>
</comment>
<dbReference type="InterPro" id="IPR041977">
    <property type="entry name" value="KOW_Spt5_4"/>
</dbReference>
<dbReference type="SMART" id="SM01104">
    <property type="entry name" value="CTD"/>
    <property type="match status" value="1"/>
</dbReference>
<dbReference type="AlphaFoldDB" id="A0A1W0X817"/>
<dbReference type="FunFam" id="2.30.30.30:FF:000013">
    <property type="entry name" value="Transcription elongation factor SPT5"/>
    <property type="match status" value="1"/>
</dbReference>
<dbReference type="Pfam" id="PF23042">
    <property type="entry name" value="KOW1_SPT5"/>
    <property type="match status" value="1"/>
</dbReference>
<dbReference type="Pfam" id="PF23284">
    <property type="entry name" value="KOW2_Spt5"/>
    <property type="match status" value="1"/>
</dbReference>
<dbReference type="CDD" id="cd06084">
    <property type="entry name" value="KOW_Spt5_4"/>
    <property type="match status" value="1"/>
</dbReference>
<dbReference type="Pfam" id="PF23037">
    <property type="entry name" value="KOWx_SPT5"/>
    <property type="match status" value="1"/>
</dbReference>
<dbReference type="GO" id="GO:0006357">
    <property type="term" value="P:regulation of transcription by RNA polymerase II"/>
    <property type="evidence" value="ECO:0007669"/>
    <property type="project" value="InterPro"/>
</dbReference>
<keyword evidence="17" id="KW-1185">Reference proteome</keyword>
<feature type="domain" description="KOW" evidence="14">
    <location>
        <begin position="629"/>
        <end position="656"/>
    </location>
</feature>
<dbReference type="InterPro" id="IPR005100">
    <property type="entry name" value="NGN-domain"/>
</dbReference>
<keyword evidence="10 11" id="KW-0539">Nucleus</keyword>
<evidence type="ECO:0000256" key="1">
    <source>
        <dbReference type="ARBA" id="ARBA00004123"/>
    </source>
</evidence>
<evidence type="ECO:0000256" key="4">
    <source>
        <dbReference type="ARBA" id="ARBA00022491"/>
    </source>
</evidence>
<feature type="compositionally biased region" description="Basic and acidic residues" evidence="12">
    <location>
        <begin position="825"/>
        <end position="840"/>
    </location>
</feature>
<dbReference type="InterPro" id="IPR057934">
    <property type="entry name" value="KOW_Spt5_7"/>
</dbReference>
<feature type="domain" description="NusG-like N-terminal" evidence="13">
    <location>
        <begin position="202"/>
        <end position="293"/>
    </location>
</feature>
<feature type="region of interest" description="Disordered" evidence="12">
    <location>
        <begin position="809"/>
        <end position="1058"/>
    </location>
</feature>
<dbReference type="Pfam" id="PF23290">
    <property type="entry name" value="KOW5_SPT5"/>
    <property type="match status" value="1"/>
</dbReference>
<accession>A0A1W0X817</accession>
<keyword evidence="5" id="KW-0597">Phosphoprotein</keyword>
<evidence type="ECO:0000259" key="15">
    <source>
        <dbReference type="SMART" id="SM01104"/>
    </source>
</evidence>
<dbReference type="CDD" id="cd06082">
    <property type="entry name" value="KOW_Spt5_2"/>
    <property type="match status" value="1"/>
</dbReference>
<dbReference type="PIRSF" id="PIRSF036945">
    <property type="entry name" value="Spt5"/>
    <property type="match status" value="1"/>
</dbReference>